<dbReference type="Proteomes" id="UP000076420">
    <property type="component" value="Unassembled WGS sequence"/>
</dbReference>
<accession>A0A2C9JNE5</accession>
<feature type="transmembrane region" description="Helical" evidence="1">
    <location>
        <begin position="32"/>
        <end position="57"/>
    </location>
</feature>
<evidence type="ECO:0000256" key="1">
    <source>
        <dbReference type="SAM" id="Phobius"/>
    </source>
</evidence>
<evidence type="ECO:0008006" key="4">
    <source>
        <dbReference type="Google" id="ProtNLM"/>
    </source>
</evidence>
<name>A0A2C9JNE5_BIOGL</name>
<dbReference type="VEuPathDB" id="VectorBase:BGLAX_043694"/>
<dbReference type="InterPro" id="IPR052227">
    <property type="entry name" value="Arf-Rho-GAP_ANK-PH_domain"/>
</dbReference>
<keyword evidence="1" id="KW-1133">Transmembrane helix</keyword>
<dbReference type="PANTHER" id="PTHR45899:SF2">
    <property type="entry name" value="RHO GTPASE ACTIVATING PROTEIN AT 15B, ISOFORM C"/>
    <property type="match status" value="1"/>
</dbReference>
<dbReference type="PANTHER" id="PTHR45899">
    <property type="entry name" value="RHO GTPASE ACTIVATING PROTEIN AT 15B, ISOFORM C"/>
    <property type="match status" value="1"/>
</dbReference>
<gene>
    <name evidence="2" type="primary">106061080</name>
</gene>
<keyword evidence="1" id="KW-0812">Transmembrane</keyword>
<dbReference type="VEuPathDB" id="VectorBase:BGLB005230"/>
<dbReference type="GO" id="GO:0005547">
    <property type="term" value="F:phosphatidylinositol-3,4,5-trisphosphate binding"/>
    <property type="evidence" value="ECO:0007669"/>
    <property type="project" value="TreeGrafter"/>
</dbReference>
<dbReference type="AlphaFoldDB" id="A0A2C9JNE5"/>
<feature type="transmembrane region" description="Helical" evidence="1">
    <location>
        <begin position="172"/>
        <end position="191"/>
    </location>
</feature>
<dbReference type="KEGG" id="bgt:106061080"/>
<protein>
    <recommendedName>
        <fullName evidence="4">G-protein coupled receptors family 1 profile domain-containing protein</fullName>
    </recommendedName>
</protein>
<dbReference type="EnsemblMetazoa" id="BGLB005230-RB">
    <property type="protein sequence ID" value="BGLB005230-PB"/>
    <property type="gene ID" value="BGLB005230"/>
</dbReference>
<dbReference type="GO" id="GO:0005737">
    <property type="term" value="C:cytoplasm"/>
    <property type="evidence" value="ECO:0007669"/>
    <property type="project" value="TreeGrafter"/>
</dbReference>
<evidence type="ECO:0000313" key="2">
    <source>
        <dbReference type="EnsemblMetazoa" id="BGLB005230-PB"/>
    </source>
</evidence>
<dbReference type="InterPro" id="IPR011993">
    <property type="entry name" value="PH-like_dom_sf"/>
</dbReference>
<organism evidence="2 3">
    <name type="scientific">Biomphalaria glabrata</name>
    <name type="common">Bloodfluke planorb</name>
    <name type="synonym">Freshwater snail</name>
    <dbReference type="NCBI Taxonomy" id="6526"/>
    <lineage>
        <taxon>Eukaryota</taxon>
        <taxon>Metazoa</taxon>
        <taxon>Spiralia</taxon>
        <taxon>Lophotrochozoa</taxon>
        <taxon>Mollusca</taxon>
        <taxon>Gastropoda</taxon>
        <taxon>Heterobranchia</taxon>
        <taxon>Euthyneura</taxon>
        <taxon>Panpulmonata</taxon>
        <taxon>Hygrophila</taxon>
        <taxon>Lymnaeoidea</taxon>
        <taxon>Planorbidae</taxon>
        <taxon>Biomphalaria</taxon>
    </lineage>
</organism>
<keyword evidence="1" id="KW-0472">Membrane</keyword>
<dbReference type="SUPFAM" id="SSF81321">
    <property type="entry name" value="Family A G protein-coupled receptor-like"/>
    <property type="match status" value="1"/>
</dbReference>
<reference evidence="2" key="1">
    <citation type="submission" date="2020-05" db="UniProtKB">
        <authorList>
            <consortium name="EnsemblMetazoa"/>
        </authorList>
    </citation>
    <scope>IDENTIFICATION</scope>
    <source>
        <strain evidence="2">BB02</strain>
    </source>
</reference>
<dbReference type="VEuPathDB" id="VectorBase:BGLAX_028180"/>
<evidence type="ECO:0000313" key="3">
    <source>
        <dbReference type="Proteomes" id="UP000076420"/>
    </source>
</evidence>
<feature type="transmembrane region" description="Helical" evidence="1">
    <location>
        <begin position="142"/>
        <end position="165"/>
    </location>
</feature>
<proteinExistence type="predicted"/>
<dbReference type="Gene3D" id="1.20.1070.10">
    <property type="entry name" value="Rhodopsin 7-helix transmembrane proteins"/>
    <property type="match status" value="1"/>
</dbReference>
<feature type="transmembrane region" description="Helical" evidence="1">
    <location>
        <begin position="89"/>
        <end position="106"/>
    </location>
</feature>
<sequence length="302" mass="34075">MTATANDSVGQYSQDFLSEEVMAKIELSFNCVLINVFALLGLIGTSINLLVLCQYNITTDTSNILLVSLSVADFLFCLTVPVRMKYLSVLVYVLNALMFSPTYFILTHDYVYSEKYQGLVPVLEPTKFFQKNFDAINIEIGIVYNIAVSGTSFLVTLVFTPAIAIKLCPLKLVFFFCFFLFQALHSFLSNVKLNYKDPSSKKFSKKTVGFRQLKLVLFKSSEAKDESVSWNAEDITVYIGTMQKKNLPSGCKFFLTFIVNGEDISNNKDKERSFGHCFGFETETEMMKWSAAIYSAQHPASF</sequence>
<feature type="transmembrane region" description="Helical" evidence="1">
    <location>
        <begin position="63"/>
        <end position="82"/>
    </location>
</feature>
<dbReference type="Gene3D" id="2.30.29.30">
    <property type="entry name" value="Pleckstrin-homology domain (PH domain)/Phosphotyrosine-binding domain (PTB)"/>
    <property type="match status" value="1"/>
</dbReference>